<proteinExistence type="predicted"/>
<reference evidence="1" key="1">
    <citation type="submission" date="2019-08" db="EMBL/GenBank/DDBJ databases">
        <authorList>
            <person name="Kucharzyk K."/>
            <person name="Murdoch R.W."/>
            <person name="Higgins S."/>
            <person name="Loffler F."/>
        </authorList>
    </citation>
    <scope>NUCLEOTIDE SEQUENCE</scope>
</reference>
<dbReference type="AlphaFoldDB" id="A0A645IUD2"/>
<protein>
    <recommendedName>
        <fullName evidence="2">Argininosuccinate lyase</fullName>
    </recommendedName>
</protein>
<gene>
    <name evidence="1" type="ORF">SDC9_198386</name>
</gene>
<organism evidence="1">
    <name type="scientific">bioreactor metagenome</name>
    <dbReference type="NCBI Taxonomy" id="1076179"/>
    <lineage>
        <taxon>unclassified sequences</taxon>
        <taxon>metagenomes</taxon>
        <taxon>ecological metagenomes</taxon>
    </lineage>
</organism>
<dbReference type="EMBL" id="VSSQ01115206">
    <property type="protein sequence ID" value="MPN50753.1"/>
    <property type="molecule type" value="Genomic_DNA"/>
</dbReference>
<accession>A0A645IUD2</accession>
<dbReference type="Gene3D" id="1.20.200.10">
    <property type="entry name" value="Fumarase/aspartase (Central domain)"/>
    <property type="match status" value="1"/>
</dbReference>
<name>A0A645IUD2_9ZZZZ</name>
<dbReference type="Gene3D" id="1.10.40.30">
    <property type="entry name" value="Fumarase/aspartase (C-terminal domain)"/>
    <property type="match status" value="1"/>
</dbReference>
<comment type="caution">
    <text evidence="1">The sequence shown here is derived from an EMBL/GenBank/DDBJ whole genome shotgun (WGS) entry which is preliminary data.</text>
</comment>
<evidence type="ECO:0000313" key="1">
    <source>
        <dbReference type="EMBL" id="MPN50753.1"/>
    </source>
</evidence>
<evidence type="ECO:0008006" key="2">
    <source>
        <dbReference type="Google" id="ProtNLM"/>
    </source>
</evidence>
<sequence length="53" mass="5986">MHDYASFSPLFGEDVYAALSLDACLKRRVSFGATAPDSVRRQIDWVREQIPQA</sequence>